<sequence>MHYIGKERALKRISARRAQLQIDEKTHHKVYIEHLLERINLLPDEFLIYYFRTATIESILLSSRRFIFFDTNQHVRFIGVEEIKEVKFNPEFKTDLDASFLLILELHIQPPLTISMSNGPEGISLVNAISTIRRVMYE</sequence>
<comment type="caution">
    <text evidence="1">The sequence shown here is derived from an EMBL/GenBank/DDBJ whole genome shotgun (WGS) entry which is preliminary data.</text>
</comment>
<proteinExistence type="predicted"/>
<dbReference type="RefSeq" id="WP_314005744.1">
    <property type="nucleotide sequence ID" value="NZ_JASJOT010000062.1"/>
</dbReference>
<dbReference type="Proteomes" id="UP001228581">
    <property type="component" value="Unassembled WGS sequence"/>
</dbReference>
<evidence type="ECO:0000313" key="1">
    <source>
        <dbReference type="EMBL" id="MDJ1498857.1"/>
    </source>
</evidence>
<dbReference type="EMBL" id="JASJOT010000062">
    <property type="protein sequence ID" value="MDJ1498857.1"/>
    <property type="molecule type" value="Genomic_DNA"/>
</dbReference>
<keyword evidence="2" id="KW-1185">Reference proteome</keyword>
<evidence type="ECO:0000313" key="2">
    <source>
        <dbReference type="Proteomes" id="UP001228581"/>
    </source>
</evidence>
<reference evidence="1 2" key="1">
    <citation type="submission" date="2023-05" db="EMBL/GenBank/DDBJ databases">
        <authorList>
            <person name="Zhang X."/>
        </authorList>
    </citation>
    <scope>NUCLEOTIDE SEQUENCE [LARGE SCALE GENOMIC DNA]</scope>
    <source>
        <strain evidence="1 2">DM2B3-1</strain>
    </source>
</reference>
<accession>A0ABT7CYM4</accession>
<name>A0ABT7CYM4_9BACT</name>
<gene>
    <name evidence="1" type="ORF">QNI19_38370</name>
</gene>
<organism evidence="1 2">
    <name type="scientific">Xanthocytophaga flava</name>
    <dbReference type="NCBI Taxonomy" id="3048013"/>
    <lineage>
        <taxon>Bacteria</taxon>
        <taxon>Pseudomonadati</taxon>
        <taxon>Bacteroidota</taxon>
        <taxon>Cytophagia</taxon>
        <taxon>Cytophagales</taxon>
        <taxon>Rhodocytophagaceae</taxon>
        <taxon>Xanthocytophaga</taxon>
    </lineage>
</organism>
<protein>
    <recommendedName>
        <fullName evidence="3">YokE-like PH domain-containing protein</fullName>
    </recommendedName>
</protein>
<evidence type="ECO:0008006" key="3">
    <source>
        <dbReference type="Google" id="ProtNLM"/>
    </source>
</evidence>